<dbReference type="SUPFAM" id="SSF88946">
    <property type="entry name" value="Sigma2 domain of RNA polymerase sigma factors"/>
    <property type="match status" value="1"/>
</dbReference>
<evidence type="ECO:0000313" key="8">
    <source>
        <dbReference type="EMBL" id="QYM78235.1"/>
    </source>
</evidence>
<dbReference type="SUPFAM" id="SSF88659">
    <property type="entry name" value="Sigma3 and sigma4 domains of RNA polymerase sigma factors"/>
    <property type="match status" value="1"/>
</dbReference>
<name>A0A8F9XGH7_9BACT</name>
<dbReference type="EMBL" id="CP080507">
    <property type="protein sequence ID" value="QYM78235.1"/>
    <property type="molecule type" value="Genomic_DNA"/>
</dbReference>
<dbReference type="KEGG" id="ole:K0B96_13110"/>
<dbReference type="InterPro" id="IPR007627">
    <property type="entry name" value="RNA_pol_sigma70_r2"/>
</dbReference>
<dbReference type="InterPro" id="IPR039425">
    <property type="entry name" value="RNA_pol_sigma-70-like"/>
</dbReference>
<dbReference type="GO" id="GO:0016987">
    <property type="term" value="F:sigma factor activity"/>
    <property type="evidence" value="ECO:0007669"/>
    <property type="project" value="UniProtKB-KW"/>
</dbReference>
<evidence type="ECO:0000256" key="3">
    <source>
        <dbReference type="ARBA" id="ARBA00023082"/>
    </source>
</evidence>
<keyword evidence="5" id="KW-0804">Transcription</keyword>
<proteinExistence type="inferred from homology"/>
<evidence type="ECO:0000259" key="6">
    <source>
        <dbReference type="Pfam" id="PF04542"/>
    </source>
</evidence>
<dbReference type="CDD" id="cd06171">
    <property type="entry name" value="Sigma70_r4"/>
    <property type="match status" value="1"/>
</dbReference>
<feature type="domain" description="RNA polymerase sigma-70 region 2" evidence="6">
    <location>
        <begin position="23"/>
        <end position="85"/>
    </location>
</feature>
<dbReference type="GO" id="GO:0006352">
    <property type="term" value="P:DNA-templated transcription initiation"/>
    <property type="evidence" value="ECO:0007669"/>
    <property type="project" value="InterPro"/>
</dbReference>
<gene>
    <name evidence="8" type="ORF">K0B96_13110</name>
</gene>
<reference evidence="8" key="1">
    <citation type="submission" date="2021-08" db="EMBL/GenBank/DDBJ databases">
        <title>Genome of a novel bacterium of the phylum Verrucomicrobia, Oleiharenicola sp. KSB-15.</title>
        <authorList>
            <person name="Chung J.-H."/>
            <person name="Ahn J.-H."/>
            <person name="Yoon Y."/>
            <person name="Kim D.-Y."/>
            <person name="An S.-H."/>
            <person name="Park I."/>
            <person name="Yeon J."/>
        </authorList>
    </citation>
    <scope>NUCLEOTIDE SEQUENCE</scope>
    <source>
        <strain evidence="8">KSB-15</strain>
    </source>
</reference>
<dbReference type="AlphaFoldDB" id="A0A8F9XGH7"/>
<dbReference type="PANTHER" id="PTHR43133">
    <property type="entry name" value="RNA POLYMERASE ECF-TYPE SIGMA FACTO"/>
    <property type="match status" value="1"/>
</dbReference>
<evidence type="ECO:0000256" key="1">
    <source>
        <dbReference type="ARBA" id="ARBA00010641"/>
    </source>
</evidence>
<dbReference type="Proteomes" id="UP000825051">
    <property type="component" value="Chromosome"/>
</dbReference>
<dbReference type="InterPro" id="IPR036388">
    <property type="entry name" value="WH-like_DNA-bd_sf"/>
</dbReference>
<dbReference type="InterPro" id="IPR014284">
    <property type="entry name" value="RNA_pol_sigma-70_dom"/>
</dbReference>
<evidence type="ECO:0000256" key="5">
    <source>
        <dbReference type="ARBA" id="ARBA00023163"/>
    </source>
</evidence>
<keyword evidence="2" id="KW-0805">Transcription regulation</keyword>
<dbReference type="Gene3D" id="1.10.1740.10">
    <property type="match status" value="1"/>
</dbReference>
<dbReference type="Pfam" id="PF04542">
    <property type="entry name" value="Sigma70_r2"/>
    <property type="match status" value="1"/>
</dbReference>
<keyword evidence="4" id="KW-0238">DNA-binding</keyword>
<dbReference type="Pfam" id="PF08281">
    <property type="entry name" value="Sigma70_r4_2"/>
    <property type="match status" value="1"/>
</dbReference>
<dbReference type="NCBIfam" id="TIGR02937">
    <property type="entry name" value="sigma70-ECF"/>
    <property type="match status" value="1"/>
</dbReference>
<evidence type="ECO:0000259" key="7">
    <source>
        <dbReference type="Pfam" id="PF08281"/>
    </source>
</evidence>
<keyword evidence="3" id="KW-0731">Sigma factor</keyword>
<dbReference type="RefSeq" id="WP_220161339.1">
    <property type="nucleotide sequence ID" value="NZ_CP080507.1"/>
</dbReference>
<protein>
    <submittedName>
        <fullName evidence="8">RNA polymerase sigma factor</fullName>
    </submittedName>
</protein>
<accession>A0A8F9XGH7</accession>
<evidence type="ECO:0000313" key="9">
    <source>
        <dbReference type="Proteomes" id="UP000825051"/>
    </source>
</evidence>
<dbReference type="Gene3D" id="1.10.10.10">
    <property type="entry name" value="Winged helix-like DNA-binding domain superfamily/Winged helix DNA-binding domain"/>
    <property type="match status" value="1"/>
</dbReference>
<keyword evidence="9" id="KW-1185">Reference proteome</keyword>
<evidence type="ECO:0000256" key="4">
    <source>
        <dbReference type="ARBA" id="ARBA00023125"/>
    </source>
</evidence>
<feature type="domain" description="RNA polymerase sigma factor 70 region 4 type 2" evidence="7">
    <location>
        <begin position="119"/>
        <end position="168"/>
    </location>
</feature>
<organism evidence="8 9">
    <name type="scientific">Horticoccus luteus</name>
    <dbReference type="NCBI Taxonomy" id="2862869"/>
    <lineage>
        <taxon>Bacteria</taxon>
        <taxon>Pseudomonadati</taxon>
        <taxon>Verrucomicrobiota</taxon>
        <taxon>Opitutia</taxon>
        <taxon>Opitutales</taxon>
        <taxon>Opitutaceae</taxon>
        <taxon>Horticoccus</taxon>
    </lineage>
</organism>
<dbReference type="InterPro" id="IPR013324">
    <property type="entry name" value="RNA_pol_sigma_r3/r4-like"/>
</dbReference>
<evidence type="ECO:0000256" key="2">
    <source>
        <dbReference type="ARBA" id="ARBA00023015"/>
    </source>
</evidence>
<dbReference type="InterPro" id="IPR013249">
    <property type="entry name" value="RNA_pol_sigma70_r4_t2"/>
</dbReference>
<dbReference type="PANTHER" id="PTHR43133:SF8">
    <property type="entry name" value="RNA POLYMERASE SIGMA FACTOR HI_1459-RELATED"/>
    <property type="match status" value="1"/>
</dbReference>
<dbReference type="GO" id="GO:0003677">
    <property type="term" value="F:DNA binding"/>
    <property type="evidence" value="ECO:0007669"/>
    <property type="project" value="UniProtKB-KW"/>
</dbReference>
<comment type="similarity">
    <text evidence="1">Belongs to the sigma-70 factor family. ECF subfamily.</text>
</comment>
<dbReference type="InterPro" id="IPR013325">
    <property type="entry name" value="RNA_pol_sigma_r2"/>
</dbReference>
<sequence length="184" mass="20553">MSDDAELMVRVQAGDEAALGTLMERWEMPVKGLLRRLVQNGAEADDLAQETFVRVWEQRARYRVGAAFRPWMFAIAVNLARNRLRWWRRRPEVTLEAWSGGDDGAASGAMAAEARERAEAVRRAVAELPTDLREALVLAEYEGMPQAEIALTAGVSVKAVESRLYRARGILRTKLASWTQRAGA</sequence>